<feature type="domain" description="Flagellar hook-length control protein-like C-terminal" evidence="1">
    <location>
        <begin position="419"/>
        <end position="489"/>
    </location>
</feature>
<accession>A0A1N6YF44</accession>
<dbReference type="Pfam" id="PF02120">
    <property type="entry name" value="Flg_hook"/>
    <property type="match status" value="1"/>
</dbReference>
<dbReference type="Proteomes" id="UP000185669">
    <property type="component" value="Unassembled WGS sequence"/>
</dbReference>
<dbReference type="InterPro" id="IPR021136">
    <property type="entry name" value="Flagellar_hook_control-like_C"/>
</dbReference>
<proteinExistence type="predicted"/>
<dbReference type="InterPro" id="IPR038610">
    <property type="entry name" value="FliK-like_C_sf"/>
</dbReference>
<dbReference type="STRING" id="56779.SAMN05421834_11438"/>
<keyword evidence="3" id="KW-1185">Reference proteome</keyword>
<name>A0A1N6YF44_9FIRM</name>
<sequence length="526" mass="59463">MDLNGLAPIRKLDIGILRQALNTDNITTDESQGKSENAELLPEIFRLLASLEDDSQKMLLDSWAKMEMPLTEKTVANLIQYLGDNPATNAEDKMAVIKAFAFLESNNLPFSEKFVNALRSVFSNNGNLGSILEQFINSDNQLSSNQLNNLLSQLNITELKNSLNNINNLDQQNQNTVNQETGPKTNLNFINQNSETTVNNFTDQTNNNLNPQILNNFSQLDQEFKNIILNNLNKLNQDFDRNTLKILNNFLTHNNVESSSEKLSLVKAFAFLENNKLPLSENLIKETAAKFEQNISQFTESLTNKNQIFTNLNQQNSPLLNRNESAVNLDNPAQNIAESLSAHSKISDQILSLFNRTGGENEEKIADNILGQKLINLQQQSQNTPLMLALEIPVQLPNNKLSSLLLKIEEDRNGESENKKAKKGYNISFILEFENIGPIQTKINVDQKNINTTIFTESAQTADLIEANFNSLQSNLKNEGFTINSFRIKNFSNLKSERDDFFNNLILNELNEFDDNGNYRHIDIKI</sequence>
<reference evidence="3" key="1">
    <citation type="submission" date="2017-01" db="EMBL/GenBank/DDBJ databases">
        <authorList>
            <person name="Varghese N."/>
            <person name="Submissions S."/>
        </authorList>
    </citation>
    <scope>NUCLEOTIDE SEQUENCE [LARGE SCALE GENOMIC DNA]</scope>
    <source>
        <strain evidence="3">ATCC 700103</strain>
    </source>
</reference>
<evidence type="ECO:0000313" key="2">
    <source>
        <dbReference type="EMBL" id="SIR13184.1"/>
    </source>
</evidence>
<dbReference type="OrthoDB" id="2110300at2"/>
<evidence type="ECO:0000259" key="1">
    <source>
        <dbReference type="Pfam" id="PF02120"/>
    </source>
</evidence>
<dbReference type="RefSeq" id="WP_076545343.1">
    <property type="nucleotide sequence ID" value="NZ_FTNC01000014.1"/>
</dbReference>
<dbReference type="Gene3D" id="3.30.750.140">
    <property type="match status" value="1"/>
</dbReference>
<evidence type="ECO:0000313" key="3">
    <source>
        <dbReference type="Proteomes" id="UP000185669"/>
    </source>
</evidence>
<protein>
    <submittedName>
        <fullName evidence="2">Hook-length control protein FliK</fullName>
    </submittedName>
</protein>
<dbReference type="EMBL" id="FTNC01000014">
    <property type="protein sequence ID" value="SIR13184.1"/>
    <property type="molecule type" value="Genomic_DNA"/>
</dbReference>
<dbReference type="AlphaFoldDB" id="A0A1N6YF44"/>
<gene>
    <name evidence="2" type="ORF">SAMN05421834_11438</name>
</gene>
<organism evidence="2 3">
    <name type="scientific">Halanaerobium kushneri</name>
    <dbReference type="NCBI Taxonomy" id="56779"/>
    <lineage>
        <taxon>Bacteria</taxon>
        <taxon>Bacillati</taxon>
        <taxon>Bacillota</taxon>
        <taxon>Clostridia</taxon>
        <taxon>Halanaerobiales</taxon>
        <taxon>Halanaerobiaceae</taxon>
        <taxon>Halanaerobium</taxon>
    </lineage>
</organism>